<dbReference type="SMART" id="SM00487">
    <property type="entry name" value="DEXDc"/>
    <property type="match status" value="1"/>
</dbReference>
<evidence type="ECO:0000256" key="12">
    <source>
        <dbReference type="ARBA" id="ARBA00044550"/>
    </source>
</evidence>
<dbReference type="InterPro" id="IPR011545">
    <property type="entry name" value="DEAD/DEAH_box_helicase_dom"/>
</dbReference>
<dbReference type="InterPro" id="IPR036390">
    <property type="entry name" value="WH_DNA-bd_sf"/>
</dbReference>
<evidence type="ECO:0000256" key="3">
    <source>
        <dbReference type="ARBA" id="ARBA00022741"/>
    </source>
</evidence>
<evidence type="ECO:0000313" key="16">
    <source>
        <dbReference type="EMBL" id="PVZ08279.1"/>
    </source>
</evidence>
<dbReference type="GO" id="GO:0003677">
    <property type="term" value="F:DNA binding"/>
    <property type="evidence" value="ECO:0007669"/>
    <property type="project" value="UniProtKB-KW"/>
</dbReference>
<dbReference type="PROSITE" id="PS51192">
    <property type="entry name" value="HELICASE_ATP_BIND_1"/>
    <property type="match status" value="1"/>
</dbReference>
<comment type="caution">
    <text evidence="16">The sequence shown here is derived from an EMBL/GenBank/DDBJ whole genome shotgun (WGS) entry which is preliminary data.</text>
</comment>
<dbReference type="Pfam" id="PF16124">
    <property type="entry name" value="RecQ_Zn_bind"/>
    <property type="match status" value="1"/>
</dbReference>
<evidence type="ECO:0000256" key="10">
    <source>
        <dbReference type="ARBA" id="ARBA00034808"/>
    </source>
</evidence>
<dbReference type="Gene3D" id="3.40.50.300">
    <property type="entry name" value="P-loop containing nucleotide triphosphate hydrolases"/>
    <property type="match status" value="2"/>
</dbReference>
<dbReference type="AlphaFoldDB" id="A0A2U1F818"/>
<dbReference type="InterPro" id="IPR036388">
    <property type="entry name" value="WH-like_DNA-bd_sf"/>
</dbReference>
<dbReference type="SUPFAM" id="SSF52540">
    <property type="entry name" value="P-loop containing nucleoside triphosphate hydrolases"/>
    <property type="match status" value="1"/>
</dbReference>
<keyword evidence="5 16" id="KW-0347">Helicase</keyword>
<dbReference type="OrthoDB" id="9760034at2"/>
<dbReference type="GO" id="GO:0043138">
    <property type="term" value="F:3'-5' DNA helicase activity"/>
    <property type="evidence" value="ECO:0007669"/>
    <property type="project" value="UniProtKB-EC"/>
</dbReference>
<proteinExistence type="inferred from homology"/>
<dbReference type="GO" id="GO:0046872">
    <property type="term" value="F:metal ion binding"/>
    <property type="evidence" value="ECO:0007669"/>
    <property type="project" value="UniProtKB-KW"/>
</dbReference>
<dbReference type="GO" id="GO:0006281">
    <property type="term" value="P:DNA repair"/>
    <property type="evidence" value="ECO:0007669"/>
    <property type="project" value="TreeGrafter"/>
</dbReference>
<dbReference type="InterPro" id="IPR014001">
    <property type="entry name" value="Helicase_ATP-bd"/>
</dbReference>
<accession>A0A2U1F818</accession>
<evidence type="ECO:0000259" key="14">
    <source>
        <dbReference type="PROSITE" id="PS51192"/>
    </source>
</evidence>
<dbReference type="PROSITE" id="PS51194">
    <property type="entry name" value="HELICASE_CTER"/>
    <property type="match status" value="1"/>
</dbReference>
<keyword evidence="6" id="KW-0067">ATP-binding</keyword>
<dbReference type="InterPro" id="IPR004589">
    <property type="entry name" value="DNA_helicase_ATP-dep_RecQ"/>
</dbReference>
<feature type="domain" description="Helicase C-terminal" evidence="15">
    <location>
        <begin position="273"/>
        <end position="429"/>
    </location>
</feature>
<evidence type="ECO:0000313" key="17">
    <source>
        <dbReference type="Proteomes" id="UP000245639"/>
    </source>
</evidence>
<comment type="similarity">
    <text evidence="1">Belongs to the helicase family. RecQ subfamily.</text>
</comment>
<evidence type="ECO:0000256" key="4">
    <source>
        <dbReference type="ARBA" id="ARBA00022801"/>
    </source>
</evidence>
<dbReference type="EC" id="5.6.2.4" evidence="10"/>
<dbReference type="SUPFAM" id="SSF46785">
    <property type="entry name" value="Winged helix' DNA-binding domain"/>
    <property type="match status" value="1"/>
</dbReference>
<evidence type="ECO:0000259" key="15">
    <source>
        <dbReference type="PROSITE" id="PS51194"/>
    </source>
</evidence>
<evidence type="ECO:0000256" key="1">
    <source>
        <dbReference type="ARBA" id="ARBA00005446"/>
    </source>
</evidence>
<comment type="catalytic activity">
    <reaction evidence="9">
        <text>Couples ATP hydrolysis with the unwinding of duplex DNA by translocating in the 3'-5' direction.</text>
        <dbReference type="EC" id="5.6.2.4"/>
    </reaction>
</comment>
<dbReference type="PANTHER" id="PTHR13710:SF105">
    <property type="entry name" value="ATP-DEPENDENT DNA HELICASE Q1"/>
    <property type="match status" value="1"/>
</dbReference>
<evidence type="ECO:0000256" key="8">
    <source>
        <dbReference type="ARBA" id="ARBA00023235"/>
    </source>
</evidence>
<dbReference type="GO" id="GO:0005694">
    <property type="term" value="C:chromosome"/>
    <property type="evidence" value="ECO:0007669"/>
    <property type="project" value="TreeGrafter"/>
</dbReference>
<dbReference type="GO" id="GO:0006310">
    <property type="term" value="P:DNA recombination"/>
    <property type="evidence" value="ECO:0007669"/>
    <property type="project" value="InterPro"/>
</dbReference>
<dbReference type="NCBIfam" id="TIGR00614">
    <property type="entry name" value="recQ_fam"/>
    <property type="match status" value="1"/>
</dbReference>
<feature type="compositionally biased region" description="Basic residues" evidence="13">
    <location>
        <begin position="16"/>
        <end position="25"/>
    </location>
</feature>
<dbReference type="GO" id="GO:0009378">
    <property type="term" value="F:four-way junction helicase activity"/>
    <property type="evidence" value="ECO:0007669"/>
    <property type="project" value="TreeGrafter"/>
</dbReference>
<evidence type="ECO:0000256" key="13">
    <source>
        <dbReference type="SAM" id="MobiDB-lite"/>
    </source>
</evidence>
<keyword evidence="2" id="KW-0479">Metal-binding</keyword>
<evidence type="ECO:0000256" key="5">
    <source>
        <dbReference type="ARBA" id="ARBA00022806"/>
    </source>
</evidence>
<dbReference type="GO" id="GO:0005737">
    <property type="term" value="C:cytoplasm"/>
    <property type="evidence" value="ECO:0007669"/>
    <property type="project" value="TreeGrafter"/>
</dbReference>
<dbReference type="Pfam" id="PF00271">
    <property type="entry name" value="Helicase_C"/>
    <property type="match status" value="1"/>
</dbReference>
<name>A0A2U1F818_9PSEU</name>
<keyword evidence="7" id="KW-0238">DNA-binding</keyword>
<feature type="region of interest" description="Disordered" evidence="13">
    <location>
        <begin position="545"/>
        <end position="569"/>
    </location>
</feature>
<dbReference type="CDD" id="cd17920">
    <property type="entry name" value="DEXHc_RecQ"/>
    <property type="match status" value="1"/>
</dbReference>
<evidence type="ECO:0000256" key="9">
    <source>
        <dbReference type="ARBA" id="ARBA00034617"/>
    </source>
</evidence>
<feature type="compositionally biased region" description="Basic and acidic residues" evidence="13">
    <location>
        <begin position="545"/>
        <end position="561"/>
    </location>
</feature>
<gene>
    <name evidence="16" type="ORF">C8D89_109164</name>
</gene>
<evidence type="ECO:0000256" key="6">
    <source>
        <dbReference type="ARBA" id="ARBA00022840"/>
    </source>
</evidence>
<keyword evidence="17" id="KW-1185">Reference proteome</keyword>
<dbReference type="PANTHER" id="PTHR13710">
    <property type="entry name" value="DNA HELICASE RECQ FAMILY MEMBER"/>
    <property type="match status" value="1"/>
</dbReference>
<feature type="domain" description="Helicase ATP-binding" evidence="14">
    <location>
        <begin position="78"/>
        <end position="246"/>
    </location>
</feature>
<evidence type="ECO:0000256" key="2">
    <source>
        <dbReference type="ARBA" id="ARBA00022723"/>
    </source>
</evidence>
<dbReference type="Proteomes" id="UP000245639">
    <property type="component" value="Unassembled WGS sequence"/>
</dbReference>
<dbReference type="SMART" id="SM00490">
    <property type="entry name" value="HELICc"/>
    <property type="match status" value="1"/>
</dbReference>
<protein>
    <recommendedName>
        <fullName evidence="11">ATP-dependent DNA helicase RecQ</fullName>
        <ecNumber evidence="10">5.6.2.4</ecNumber>
    </recommendedName>
    <alternativeName>
        <fullName evidence="12">DNA 3'-5' helicase RecQ</fullName>
    </alternativeName>
</protein>
<keyword evidence="4" id="KW-0378">Hydrolase</keyword>
<evidence type="ECO:0000256" key="11">
    <source>
        <dbReference type="ARBA" id="ARBA00044535"/>
    </source>
</evidence>
<dbReference type="Gene3D" id="1.10.10.10">
    <property type="entry name" value="Winged helix-like DNA-binding domain superfamily/Winged helix DNA-binding domain"/>
    <property type="match status" value="2"/>
</dbReference>
<dbReference type="InterPro" id="IPR027417">
    <property type="entry name" value="P-loop_NTPase"/>
</dbReference>
<dbReference type="InterPro" id="IPR032284">
    <property type="entry name" value="RecQ_Zn-bd"/>
</dbReference>
<dbReference type="Pfam" id="PF00270">
    <property type="entry name" value="DEAD"/>
    <property type="match status" value="1"/>
</dbReference>
<dbReference type="EMBL" id="QEKW01000009">
    <property type="protein sequence ID" value="PVZ08279.1"/>
    <property type="molecule type" value="Genomic_DNA"/>
</dbReference>
<reference evidence="16 17" key="1">
    <citation type="submission" date="2018-04" db="EMBL/GenBank/DDBJ databases">
        <title>Genomic Encyclopedia of Type Strains, Phase IV (KMG-IV): sequencing the most valuable type-strain genomes for metagenomic binning, comparative biology and taxonomic classification.</title>
        <authorList>
            <person name="Goeker M."/>
        </authorList>
    </citation>
    <scope>NUCLEOTIDE SEQUENCE [LARGE SCALE GENOMIC DNA]</scope>
    <source>
        <strain evidence="16 17">DSM 45771</strain>
    </source>
</reference>
<sequence>MHQFHRAGLPPGCTHRTPRFRRRPVGYHPPVTDSSSRSDEGLLGPCGPVTPEALDAVAAATARVLGEGAELGDGQRDAVLGALVDDCLAVLPPAAGKTAVYAVTGQVLGGPTVVVSPTLSLHHDQVSHLVDAGLRAEILNSTLAKGKRSEVLDVFGAGDLDVLVTSPEQLARADVLDALAQGAPPLLAVDEVHCVCDWGPDFRPDYLTLAVARRRLGHPRVLGLTATASVPARGEILELLGVPDACVVVRDPDRPNIHLAAHLVHSEDTKWDRVVREVTGLAADGAAGIVYVTTRRHTELVRDRLRDEGGGLVATEAYHGGMKAAERGRIQDAFMAGEVPVVVATSAFGMGIDKPDVRWVVHGDTPTSIDAYHQEVGRAGRDGQPATAVLFHRPQDLTRPKLFASGRDAGPEALSTVLAAVAQNPDGVDQGSLAEPAGLSKAALSRAVPALVALGAVRRLPGRRLAPGDALGSDGSDGIDVAELAAEAAGLVTRRREREVSKVELVRRYAESTGCRRRTLLETLGEPRDEPCGYCDECDAGHPGDPGDRSGLHEEGVRQEGDPVPGEAVQHEQWGRGTVTTVAEESVVVLFDEGGYRTLSLPLVREKHLLEPA</sequence>
<feature type="region of interest" description="Disordered" evidence="13">
    <location>
        <begin position="1"/>
        <end position="43"/>
    </location>
</feature>
<dbReference type="GO" id="GO:0005524">
    <property type="term" value="F:ATP binding"/>
    <property type="evidence" value="ECO:0007669"/>
    <property type="project" value="UniProtKB-KW"/>
</dbReference>
<dbReference type="GO" id="GO:0016787">
    <property type="term" value="F:hydrolase activity"/>
    <property type="evidence" value="ECO:0007669"/>
    <property type="project" value="UniProtKB-KW"/>
</dbReference>
<organism evidence="16 17">
    <name type="scientific">Actinomycetospora cinnamomea</name>
    <dbReference type="NCBI Taxonomy" id="663609"/>
    <lineage>
        <taxon>Bacteria</taxon>
        <taxon>Bacillati</taxon>
        <taxon>Actinomycetota</taxon>
        <taxon>Actinomycetes</taxon>
        <taxon>Pseudonocardiales</taxon>
        <taxon>Pseudonocardiaceae</taxon>
        <taxon>Actinomycetospora</taxon>
    </lineage>
</organism>
<evidence type="ECO:0000256" key="7">
    <source>
        <dbReference type="ARBA" id="ARBA00023125"/>
    </source>
</evidence>
<keyword evidence="3" id="KW-0547">Nucleotide-binding</keyword>
<dbReference type="InterPro" id="IPR001650">
    <property type="entry name" value="Helicase_C-like"/>
</dbReference>
<keyword evidence="8" id="KW-0413">Isomerase</keyword>